<evidence type="ECO:0000256" key="2">
    <source>
        <dbReference type="ARBA" id="ARBA00022857"/>
    </source>
</evidence>
<dbReference type="PANTHER" id="PTHR43217:SF1">
    <property type="entry name" value="SUCCINATE SEMIALDEHYDE DEHYDROGENASE [NAD(P)+] SAD"/>
    <property type="match status" value="1"/>
</dbReference>
<feature type="domain" description="Aldehyde dehydrogenase" evidence="4">
    <location>
        <begin position="9"/>
        <end position="454"/>
    </location>
</feature>
<organism evidence="5 6">
    <name type="scientific">Membranihabitans marinus</name>
    <dbReference type="NCBI Taxonomy" id="1227546"/>
    <lineage>
        <taxon>Bacteria</taxon>
        <taxon>Pseudomonadati</taxon>
        <taxon>Bacteroidota</taxon>
        <taxon>Saprospiria</taxon>
        <taxon>Saprospirales</taxon>
        <taxon>Saprospiraceae</taxon>
        <taxon>Membranihabitans</taxon>
    </lineage>
</organism>
<dbReference type="InterPro" id="IPR016162">
    <property type="entry name" value="Ald_DH_N"/>
</dbReference>
<dbReference type="InterPro" id="IPR047110">
    <property type="entry name" value="GABD/Sad-like"/>
</dbReference>
<dbReference type="Gene3D" id="3.40.605.10">
    <property type="entry name" value="Aldehyde Dehydrogenase, Chain A, domain 1"/>
    <property type="match status" value="1"/>
</dbReference>
<dbReference type="EMBL" id="JAHVHU010000006">
    <property type="protein sequence ID" value="MBY5957734.1"/>
    <property type="molecule type" value="Genomic_DNA"/>
</dbReference>
<dbReference type="PROSITE" id="PS00070">
    <property type="entry name" value="ALDEHYDE_DEHYDR_CYS"/>
    <property type="match status" value="1"/>
</dbReference>
<evidence type="ECO:0000259" key="4">
    <source>
        <dbReference type="Pfam" id="PF00171"/>
    </source>
</evidence>
<comment type="caution">
    <text evidence="5">The sequence shown here is derived from an EMBL/GenBank/DDBJ whole genome shotgun (WGS) entry which is preliminary data.</text>
</comment>
<dbReference type="Proteomes" id="UP000753961">
    <property type="component" value="Unassembled WGS sequence"/>
</dbReference>
<evidence type="ECO:0000256" key="3">
    <source>
        <dbReference type="ARBA" id="ARBA00023002"/>
    </source>
</evidence>
<dbReference type="GO" id="GO:0004777">
    <property type="term" value="F:succinate-semialdehyde dehydrogenase (NAD+) activity"/>
    <property type="evidence" value="ECO:0007669"/>
    <property type="project" value="TreeGrafter"/>
</dbReference>
<dbReference type="InterPro" id="IPR015590">
    <property type="entry name" value="Aldehyde_DH_dom"/>
</dbReference>
<proteinExistence type="inferred from homology"/>
<protein>
    <submittedName>
        <fullName evidence="5">NAD-dependent succinate-semialdehyde dehydrogenase</fullName>
    </submittedName>
</protein>
<evidence type="ECO:0000256" key="1">
    <source>
        <dbReference type="ARBA" id="ARBA00009986"/>
    </source>
</evidence>
<dbReference type="InterPro" id="IPR016161">
    <property type="entry name" value="Ald_DH/histidinol_DH"/>
</dbReference>
<evidence type="ECO:0000313" key="5">
    <source>
        <dbReference type="EMBL" id="MBY5957734.1"/>
    </source>
</evidence>
<dbReference type="Pfam" id="PF00171">
    <property type="entry name" value="Aldedh"/>
    <property type="match status" value="1"/>
</dbReference>
<dbReference type="SUPFAM" id="SSF53720">
    <property type="entry name" value="ALDH-like"/>
    <property type="match status" value="1"/>
</dbReference>
<gene>
    <name evidence="5" type="ORF">KUV50_06315</name>
</gene>
<dbReference type="RefSeq" id="WP_222579257.1">
    <property type="nucleotide sequence ID" value="NZ_JAHVHU010000006.1"/>
</dbReference>
<keyword evidence="6" id="KW-1185">Reference proteome</keyword>
<comment type="similarity">
    <text evidence="1">Belongs to the aldehyde dehydrogenase family.</text>
</comment>
<dbReference type="GO" id="GO:0004030">
    <property type="term" value="F:aldehyde dehydrogenase [NAD(P)+] activity"/>
    <property type="evidence" value="ECO:0007669"/>
    <property type="project" value="InterPro"/>
</dbReference>
<dbReference type="PANTHER" id="PTHR43217">
    <property type="entry name" value="SUCCINATE SEMIALDEHYDE DEHYDROGENASE [NAD(P)+] SAD"/>
    <property type="match status" value="1"/>
</dbReference>
<keyword evidence="2" id="KW-0521">NADP</keyword>
<dbReference type="InterPro" id="IPR016160">
    <property type="entry name" value="Ald_DH_CS_CYS"/>
</dbReference>
<dbReference type="FunFam" id="3.40.309.10:FF:000009">
    <property type="entry name" value="Aldehyde dehydrogenase A"/>
    <property type="match status" value="1"/>
</dbReference>
<evidence type="ECO:0000313" key="6">
    <source>
        <dbReference type="Proteomes" id="UP000753961"/>
    </source>
</evidence>
<dbReference type="AlphaFoldDB" id="A0A953LCG0"/>
<name>A0A953LCG0_9BACT</name>
<accession>A0A953LCG0</accession>
<dbReference type="FunFam" id="3.40.605.10:FF:000012">
    <property type="entry name" value="NAD-dependent succinate-semialdehyde dehydrogenase"/>
    <property type="match status" value="1"/>
</dbReference>
<reference evidence="5" key="1">
    <citation type="submission" date="2021-06" db="EMBL/GenBank/DDBJ databases">
        <title>44 bacteria genomes isolated from Dapeng, Shenzhen.</title>
        <authorList>
            <person name="Zheng W."/>
            <person name="Yu S."/>
            <person name="Huang Y."/>
        </authorList>
    </citation>
    <scope>NUCLEOTIDE SEQUENCE</scope>
    <source>
        <strain evidence="5">DP5N28-2</strain>
    </source>
</reference>
<dbReference type="Gene3D" id="3.40.309.10">
    <property type="entry name" value="Aldehyde Dehydrogenase, Chain A, domain 2"/>
    <property type="match status" value="1"/>
</dbReference>
<dbReference type="InterPro" id="IPR016163">
    <property type="entry name" value="Ald_DH_C"/>
</dbReference>
<dbReference type="CDD" id="cd07100">
    <property type="entry name" value="ALDH_SSADH1_GabD1"/>
    <property type="match status" value="1"/>
</dbReference>
<keyword evidence="3" id="KW-0560">Oxidoreductase</keyword>
<dbReference type="InterPro" id="IPR044148">
    <property type="entry name" value="ALDH_GabD1-like"/>
</dbReference>
<sequence>MSNTKPSHAVSTNPYTGETIRRYTYHTDQEIKEKIELADRTFDTWKNTGLIERQHLMMQVAELLQKYKNQYARVMTSEMGKPISQAEDEVEKCAWVCRFYAKNAPSLLKPEIIHTDATESYVRHDPLGVILAVMPWNYPFWQLFRFAAPNLIAGNTAILKHASNVTGSALKLENIFLKAGYPEGVFQTIIASSDQIPTVIDHPSIVAATLTGSTPAGQSVASQCGQNIKKTVLELGGSNACVVFDDADLDAHIDTLLQARYQNTGQSCIAGKRFIVLPEIYDTFLSRFQDEVQKIKSGDPMDRDTEIGPMATEKLAKELEDQVQRSVEKGAKIVLGGTREGAKFEPTILTEVEPGMAAFDEETFGPVAAIIRAKDDDHAIELVNQSEFGLGASLFTENIEKARRYIPLIEDGAVFVNDLVKSDPRLPFGGTKISGYGRELSRAGMREFTNQKTVYIK</sequence>